<accession>A0A1G6UBZ1</accession>
<dbReference type="Proteomes" id="UP000198949">
    <property type="component" value="Unassembled WGS sequence"/>
</dbReference>
<dbReference type="PANTHER" id="PTHR43649:SF12">
    <property type="entry name" value="DIACETYLCHITOBIOSE BINDING PROTEIN DASA"/>
    <property type="match status" value="1"/>
</dbReference>
<keyword evidence="3" id="KW-1185">Reference proteome</keyword>
<dbReference type="InterPro" id="IPR050490">
    <property type="entry name" value="Bact_solute-bd_prot1"/>
</dbReference>
<keyword evidence="2" id="KW-0762">Sugar transport</keyword>
<dbReference type="STRING" id="58114.SAMN05216270_103394"/>
<reference evidence="3" key="1">
    <citation type="submission" date="2016-10" db="EMBL/GenBank/DDBJ databases">
        <authorList>
            <person name="Varghese N."/>
            <person name="Submissions S."/>
        </authorList>
    </citation>
    <scope>NUCLEOTIDE SEQUENCE [LARGE SCALE GENOMIC DNA]</scope>
    <source>
        <strain evidence="3">CGMCC 4.3516</strain>
    </source>
</reference>
<dbReference type="InterPro" id="IPR006059">
    <property type="entry name" value="SBP"/>
</dbReference>
<proteinExistence type="predicted"/>
<name>A0A1G6UBZ1_9ACTN</name>
<gene>
    <name evidence="2" type="ORF">SAMN05216270_103394</name>
</gene>
<dbReference type="Pfam" id="PF01547">
    <property type="entry name" value="SBP_bac_1"/>
    <property type="match status" value="1"/>
</dbReference>
<evidence type="ECO:0000313" key="3">
    <source>
        <dbReference type="Proteomes" id="UP000198949"/>
    </source>
</evidence>
<protein>
    <submittedName>
        <fullName evidence="2">Multiple sugar transport system substrate-binding protein</fullName>
    </submittedName>
</protein>
<dbReference type="PROSITE" id="PS51257">
    <property type="entry name" value="PROKAR_LIPOPROTEIN"/>
    <property type="match status" value="1"/>
</dbReference>
<dbReference type="AlphaFoldDB" id="A0A1G6UBZ1"/>
<dbReference type="Gene3D" id="3.40.190.10">
    <property type="entry name" value="Periplasmic binding protein-like II"/>
    <property type="match status" value="1"/>
</dbReference>
<feature type="chain" id="PRO_5038937475" evidence="1">
    <location>
        <begin position="26"/>
        <end position="413"/>
    </location>
</feature>
<keyword evidence="2" id="KW-0813">Transport</keyword>
<dbReference type="PANTHER" id="PTHR43649">
    <property type="entry name" value="ARABINOSE-BINDING PROTEIN-RELATED"/>
    <property type="match status" value="1"/>
</dbReference>
<evidence type="ECO:0000313" key="2">
    <source>
        <dbReference type="EMBL" id="SDD38226.1"/>
    </source>
</evidence>
<dbReference type="SUPFAM" id="SSF53850">
    <property type="entry name" value="Periplasmic binding protein-like II"/>
    <property type="match status" value="1"/>
</dbReference>
<dbReference type="EMBL" id="FNAD01000003">
    <property type="protein sequence ID" value="SDD38226.1"/>
    <property type="molecule type" value="Genomic_DNA"/>
</dbReference>
<evidence type="ECO:0000256" key="1">
    <source>
        <dbReference type="SAM" id="SignalP"/>
    </source>
</evidence>
<sequence>MISCSARRASLAVMAAGALALTACSGGGDDGDGTGSITFGNWQWLETGRGEAMWDAATAFEDAEPDIRLEKSETPFAQYADKLNTELGAGAGPDVFVVLDRQFATLAEAGLLEPLDDAVADADLNATNDNLNIDGEQLAVTWEQVSYALLGNANVLEEAGIEQMPTTVEELIAAGEQAEAAGFDGFAVRHQMNEYNGWAYDFPSWTYGYGGSWSDGENLTVDSAENIAGVSAYKEVFDAGIVPVGDDASTFRSKFKENQLAMIIDNSGTALSLTSDSQLTGQDLVSAPLPFPDPGAHQKLVLAVNANSDNKEAAKQFVSWAVSEEGQATLRPSLGASVLATDVPIDAEFAAANPWAETFVELGATNRSGLPAGFETEADPIMRAVLEQVERVITEDLDPAEAMRNAQAALEAD</sequence>
<organism evidence="2 3">
    <name type="scientific">Glycomyces harbinensis</name>
    <dbReference type="NCBI Taxonomy" id="58114"/>
    <lineage>
        <taxon>Bacteria</taxon>
        <taxon>Bacillati</taxon>
        <taxon>Actinomycetota</taxon>
        <taxon>Actinomycetes</taxon>
        <taxon>Glycomycetales</taxon>
        <taxon>Glycomycetaceae</taxon>
        <taxon>Glycomyces</taxon>
    </lineage>
</organism>
<feature type="signal peptide" evidence="1">
    <location>
        <begin position="1"/>
        <end position="25"/>
    </location>
</feature>
<dbReference type="RefSeq" id="WP_177154832.1">
    <property type="nucleotide sequence ID" value="NZ_FNAD01000003.1"/>
</dbReference>
<keyword evidence="1" id="KW-0732">Signal</keyword>